<reference evidence="3" key="2">
    <citation type="submission" date="2020-09" db="EMBL/GenBank/DDBJ databases">
        <authorList>
            <person name="Sun Q."/>
            <person name="Zhou Y."/>
        </authorList>
    </citation>
    <scope>NUCLEOTIDE SEQUENCE</scope>
    <source>
        <strain evidence="3">CGMCC 4.7306</strain>
    </source>
</reference>
<dbReference type="EMBL" id="BMMZ01000009">
    <property type="protein sequence ID" value="GGL73370.1"/>
    <property type="molecule type" value="Genomic_DNA"/>
</dbReference>
<dbReference type="Pfam" id="PF06032">
    <property type="entry name" value="S-Me-THD_N"/>
    <property type="match status" value="1"/>
</dbReference>
<sequence>MNAGSSPITTAIRPLTRIEGPEIKDLARGAAILGTGGGGDPYVGRLLAEAAVRERGPVEIVQVPDIPDDAVVVSAAMMGAPTVMVEKLPTGTQFAQAVRDLTARLGIVPTHIACIEAGGVNSTTPIVAAAELGLPLIDADGMGRAFPEVQMVLPTLYGHAAAPMSVADEKGNSLMLDTIDNRWAERLARTATVEMGCSVSTAQYVLTGAQLKESYVPGTLSLCVELGQTLVRARAANADPVAAVADVLSGRIVFEGKVVDVERRTQTGFARGTARVAGIGGNQGREAVLRFQNEHLIVEVDRTVETTAPDLIIVLEADTGEPITTEGLRYGARVRIVTAPADPRWHSAAAHALAGPAYFGYDTDPVLFDGIVVSDS</sequence>
<dbReference type="Proteomes" id="UP000613840">
    <property type="component" value="Unassembled WGS sequence"/>
</dbReference>
<dbReference type="InterPro" id="IPR027479">
    <property type="entry name" value="S-Me-THD_N_sf"/>
</dbReference>
<comment type="caution">
    <text evidence="3">The sequence shown here is derived from an EMBL/GenBank/DDBJ whole genome shotgun (WGS) entry which is preliminary data.</text>
</comment>
<dbReference type="RefSeq" id="WP_229670222.1">
    <property type="nucleotide sequence ID" value="NZ_BMMZ01000009.1"/>
</dbReference>
<dbReference type="InterPro" id="IPR048350">
    <property type="entry name" value="S-Me-THD-like_C"/>
</dbReference>
<evidence type="ECO:0000313" key="3">
    <source>
        <dbReference type="EMBL" id="GGL73370.1"/>
    </source>
</evidence>
<proteinExistence type="predicted"/>
<gene>
    <name evidence="3" type="ORF">GCM10011575_34660</name>
</gene>
<feature type="domain" description="S-Me-THD-like C-terminal" evidence="2">
    <location>
        <begin position="180"/>
        <end position="364"/>
    </location>
</feature>
<reference evidence="3" key="1">
    <citation type="journal article" date="2014" name="Int. J. Syst. Evol. Microbiol.">
        <title>Complete genome sequence of Corynebacterium casei LMG S-19264T (=DSM 44701T), isolated from a smear-ripened cheese.</title>
        <authorList>
            <consortium name="US DOE Joint Genome Institute (JGI-PGF)"/>
            <person name="Walter F."/>
            <person name="Albersmeier A."/>
            <person name="Kalinowski J."/>
            <person name="Ruckert C."/>
        </authorList>
    </citation>
    <scope>NUCLEOTIDE SEQUENCE</scope>
    <source>
        <strain evidence="3">CGMCC 4.7306</strain>
    </source>
</reference>
<dbReference type="SUPFAM" id="SSF160991">
    <property type="entry name" value="CV3147-like"/>
    <property type="match status" value="1"/>
</dbReference>
<dbReference type="InterPro" id="IPR010318">
    <property type="entry name" value="S-Me-THD_N"/>
</dbReference>
<accession>A0A917W7N5</accession>
<dbReference type="Gene3D" id="3.40.1610.10">
    <property type="entry name" value="CV3147-like domain"/>
    <property type="match status" value="1"/>
</dbReference>
<organism evidence="3 4">
    <name type="scientific">Microlunatus endophyticus</name>
    <dbReference type="NCBI Taxonomy" id="1716077"/>
    <lineage>
        <taxon>Bacteria</taxon>
        <taxon>Bacillati</taxon>
        <taxon>Actinomycetota</taxon>
        <taxon>Actinomycetes</taxon>
        <taxon>Propionibacteriales</taxon>
        <taxon>Propionibacteriaceae</taxon>
        <taxon>Microlunatus</taxon>
    </lineage>
</organism>
<dbReference type="AlphaFoldDB" id="A0A917W7N5"/>
<feature type="domain" description="S-Me-THD N-terminal" evidence="1">
    <location>
        <begin position="22"/>
        <end position="177"/>
    </location>
</feature>
<evidence type="ECO:0000313" key="4">
    <source>
        <dbReference type="Proteomes" id="UP000613840"/>
    </source>
</evidence>
<evidence type="ECO:0000259" key="1">
    <source>
        <dbReference type="Pfam" id="PF06032"/>
    </source>
</evidence>
<dbReference type="Pfam" id="PF20906">
    <property type="entry name" value="S-Me-THD_C"/>
    <property type="match status" value="1"/>
</dbReference>
<dbReference type="Gene3D" id="2.40.390.10">
    <property type="entry name" value="CV3147-like"/>
    <property type="match status" value="1"/>
</dbReference>
<protein>
    <recommendedName>
        <fullName evidence="5">DUF917 domain-containing protein</fullName>
    </recommendedName>
</protein>
<evidence type="ECO:0008006" key="5">
    <source>
        <dbReference type="Google" id="ProtNLM"/>
    </source>
</evidence>
<evidence type="ECO:0000259" key="2">
    <source>
        <dbReference type="Pfam" id="PF20906"/>
    </source>
</evidence>
<dbReference type="InterPro" id="IPR024071">
    <property type="entry name" value="S-Me-THD_C_sf"/>
</dbReference>
<keyword evidence="4" id="KW-1185">Reference proteome</keyword>
<name>A0A917W7N5_9ACTN</name>